<accession>A0A0L6VCD6</accession>
<dbReference type="AlphaFoldDB" id="A0A0L6VCD6"/>
<evidence type="ECO:0000313" key="1">
    <source>
        <dbReference type="EMBL" id="KNZ58393.1"/>
    </source>
</evidence>
<dbReference type="Proteomes" id="UP000037035">
    <property type="component" value="Unassembled WGS sequence"/>
</dbReference>
<dbReference type="EMBL" id="LAVV01006768">
    <property type="protein sequence ID" value="KNZ58393.1"/>
    <property type="molecule type" value="Genomic_DNA"/>
</dbReference>
<keyword evidence="2" id="KW-1185">Reference proteome</keyword>
<reference evidence="1 2" key="1">
    <citation type="submission" date="2015-08" db="EMBL/GenBank/DDBJ databases">
        <title>Next Generation Sequencing and Analysis of the Genome of Puccinia sorghi L Schw, the Causal Agent of Maize Common Rust.</title>
        <authorList>
            <person name="Rochi L."/>
            <person name="Burguener G."/>
            <person name="Darino M."/>
            <person name="Turjanski A."/>
            <person name="Kreff E."/>
            <person name="Dieguez M.J."/>
            <person name="Sacco F."/>
        </authorList>
    </citation>
    <scope>NUCLEOTIDE SEQUENCE [LARGE SCALE GENOMIC DNA]</scope>
    <source>
        <strain evidence="1 2">RO10H11247</strain>
    </source>
</reference>
<sequence>MNRNGGILCGEIAGTATQGARVQNGEAFEGLTKSLDDVEDRGKTFSKDDYENAITYLKDQKNYTSLFGDGSKTLMGVKQMTKPQAFKSMEKKYMDVQNFEENTGAGIENKIGAQTLYNFLETQCPFYHRLNVLFQDKANFTALFEFNHSKPGDC</sequence>
<dbReference type="PANTHER" id="PTHR33246:SF51">
    <property type="entry name" value="MYB_SANT-LIKE DOMAIN-CONTAINING PROTEIN"/>
    <property type="match status" value="1"/>
</dbReference>
<organism evidence="1 2">
    <name type="scientific">Puccinia sorghi</name>
    <dbReference type="NCBI Taxonomy" id="27349"/>
    <lineage>
        <taxon>Eukaryota</taxon>
        <taxon>Fungi</taxon>
        <taxon>Dikarya</taxon>
        <taxon>Basidiomycota</taxon>
        <taxon>Pucciniomycotina</taxon>
        <taxon>Pucciniomycetes</taxon>
        <taxon>Pucciniales</taxon>
        <taxon>Pucciniaceae</taxon>
        <taxon>Puccinia</taxon>
    </lineage>
</organism>
<dbReference type="OrthoDB" id="2414509at2759"/>
<name>A0A0L6VCD6_9BASI</name>
<dbReference type="PANTHER" id="PTHR33246">
    <property type="entry name" value="CCHC-TYPE DOMAIN-CONTAINING PROTEIN"/>
    <property type="match status" value="1"/>
</dbReference>
<dbReference type="VEuPathDB" id="FungiDB:VP01_1938g2"/>
<gene>
    <name evidence="1" type="ORF">VP01_1938g2</name>
</gene>
<comment type="caution">
    <text evidence="1">The sequence shown here is derived from an EMBL/GenBank/DDBJ whole genome shotgun (WGS) entry which is preliminary data.</text>
</comment>
<proteinExistence type="predicted"/>
<protein>
    <submittedName>
        <fullName evidence="1">Uncharacterized protein</fullName>
    </submittedName>
</protein>
<evidence type="ECO:0000313" key="2">
    <source>
        <dbReference type="Proteomes" id="UP000037035"/>
    </source>
</evidence>